<feature type="region of interest" description="Disordered" evidence="1">
    <location>
        <begin position="44"/>
        <end position="75"/>
    </location>
</feature>
<protein>
    <submittedName>
        <fullName evidence="2">Uncharacterized protein</fullName>
    </submittedName>
</protein>
<dbReference type="Proteomes" id="UP000244722">
    <property type="component" value="Unassembled WGS sequence"/>
</dbReference>
<comment type="caution">
    <text evidence="2">The sequence shown here is derived from an EMBL/GenBank/DDBJ whole genome shotgun (WGS) entry which is preliminary data.</text>
</comment>
<dbReference type="EMBL" id="NESQ01000469">
    <property type="protein sequence ID" value="PUU72757.1"/>
    <property type="molecule type" value="Genomic_DNA"/>
</dbReference>
<evidence type="ECO:0000256" key="1">
    <source>
        <dbReference type="SAM" id="MobiDB-lite"/>
    </source>
</evidence>
<keyword evidence="3" id="KW-1185">Reference proteome</keyword>
<evidence type="ECO:0000313" key="3">
    <source>
        <dbReference type="Proteomes" id="UP000244722"/>
    </source>
</evidence>
<reference evidence="2 3" key="1">
    <citation type="submission" date="2017-04" db="EMBL/GenBank/DDBJ databases">
        <title>Draft genome sequence of Tuber borchii Vittad., a whitish edible truffle.</title>
        <authorList>
            <consortium name="DOE Joint Genome Institute"/>
            <person name="Murat C."/>
            <person name="Kuo A."/>
            <person name="Barry K.W."/>
            <person name="Clum A."/>
            <person name="Dockter R.B."/>
            <person name="Fauchery L."/>
            <person name="Iotti M."/>
            <person name="Kohler A."/>
            <person name="Labutti K."/>
            <person name="Lindquist E.A."/>
            <person name="Lipzen A."/>
            <person name="Ohm R.A."/>
            <person name="Wang M."/>
            <person name="Grigoriev I.V."/>
            <person name="Zambonelli A."/>
            <person name="Martin F.M."/>
        </authorList>
    </citation>
    <scope>NUCLEOTIDE SEQUENCE [LARGE SCALE GENOMIC DNA]</scope>
    <source>
        <strain evidence="2 3">Tbo3840</strain>
    </source>
</reference>
<sequence>MFLMTTHLIHTYMRYNRMFPNHIPHQQSSNPPYRTRKSATFTIQLGGGGRDAKTAAGNTDIYNPKKPRANLQLTT</sequence>
<proteinExistence type="predicted"/>
<gene>
    <name evidence="2" type="ORF">B9Z19DRAFT_1096630</name>
</gene>
<name>A0A2T6ZB84_TUBBO</name>
<organism evidence="2 3">
    <name type="scientific">Tuber borchii</name>
    <name type="common">White truffle</name>
    <dbReference type="NCBI Taxonomy" id="42251"/>
    <lineage>
        <taxon>Eukaryota</taxon>
        <taxon>Fungi</taxon>
        <taxon>Dikarya</taxon>
        <taxon>Ascomycota</taxon>
        <taxon>Pezizomycotina</taxon>
        <taxon>Pezizomycetes</taxon>
        <taxon>Pezizales</taxon>
        <taxon>Tuberaceae</taxon>
        <taxon>Tuber</taxon>
    </lineage>
</organism>
<evidence type="ECO:0000313" key="2">
    <source>
        <dbReference type="EMBL" id="PUU72757.1"/>
    </source>
</evidence>
<dbReference type="AlphaFoldDB" id="A0A2T6ZB84"/>
<dbReference type="OrthoDB" id="2130367at2759"/>
<accession>A0A2T6ZB84</accession>